<proteinExistence type="predicted"/>
<organism evidence="2">
    <name type="scientific">Arundo donax</name>
    <name type="common">Giant reed</name>
    <name type="synonym">Donax arundinaceus</name>
    <dbReference type="NCBI Taxonomy" id="35708"/>
    <lineage>
        <taxon>Eukaryota</taxon>
        <taxon>Viridiplantae</taxon>
        <taxon>Streptophyta</taxon>
        <taxon>Embryophyta</taxon>
        <taxon>Tracheophyta</taxon>
        <taxon>Spermatophyta</taxon>
        <taxon>Magnoliopsida</taxon>
        <taxon>Liliopsida</taxon>
        <taxon>Poales</taxon>
        <taxon>Poaceae</taxon>
        <taxon>PACMAD clade</taxon>
        <taxon>Arundinoideae</taxon>
        <taxon>Arundineae</taxon>
        <taxon>Arundo</taxon>
    </lineage>
</organism>
<name>A0A0A8Y7G1_ARUDO</name>
<reference evidence="2" key="2">
    <citation type="journal article" date="2015" name="Data Brief">
        <title>Shoot transcriptome of the giant reed, Arundo donax.</title>
        <authorList>
            <person name="Barrero R.A."/>
            <person name="Guerrero F.D."/>
            <person name="Moolhuijzen P."/>
            <person name="Goolsby J.A."/>
            <person name="Tidwell J."/>
            <person name="Bellgard S.E."/>
            <person name="Bellgard M.I."/>
        </authorList>
    </citation>
    <scope>NUCLEOTIDE SEQUENCE</scope>
    <source>
        <tissue evidence="2">Shoot tissue taken approximately 20 cm above the soil surface</tissue>
    </source>
</reference>
<feature type="region of interest" description="Disordered" evidence="1">
    <location>
        <begin position="25"/>
        <end position="62"/>
    </location>
</feature>
<evidence type="ECO:0000313" key="2">
    <source>
        <dbReference type="EMBL" id="JAD22074.1"/>
    </source>
</evidence>
<evidence type="ECO:0000256" key="1">
    <source>
        <dbReference type="SAM" id="MobiDB-lite"/>
    </source>
</evidence>
<sequence>MSGSSVHASASGSYASADRSAFFSSSCPPATYTVRPTAAQAKNDRRGPGMGAPRRQAPVKKS</sequence>
<accession>A0A0A8Y7G1</accession>
<dbReference type="AlphaFoldDB" id="A0A0A8Y7G1"/>
<dbReference type="EMBL" id="GBRH01275821">
    <property type="protein sequence ID" value="JAD22074.1"/>
    <property type="molecule type" value="Transcribed_RNA"/>
</dbReference>
<protein>
    <submittedName>
        <fullName evidence="2">Uncharacterized protein</fullName>
    </submittedName>
</protein>
<reference evidence="2" key="1">
    <citation type="submission" date="2014-09" db="EMBL/GenBank/DDBJ databases">
        <authorList>
            <person name="Magalhaes I.L.F."/>
            <person name="Oliveira U."/>
            <person name="Santos F.R."/>
            <person name="Vidigal T.H.D.A."/>
            <person name="Brescovit A.D."/>
            <person name="Santos A.J."/>
        </authorList>
    </citation>
    <scope>NUCLEOTIDE SEQUENCE</scope>
    <source>
        <tissue evidence="2">Shoot tissue taken approximately 20 cm above the soil surface</tissue>
    </source>
</reference>